<protein>
    <submittedName>
        <fullName evidence="2">Uncharacterized protein</fullName>
    </submittedName>
</protein>
<evidence type="ECO:0000256" key="1">
    <source>
        <dbReference type="SAM" id="MobiDB-lite"/>
    </source>
</evidence>
<feature type="compositionally biased region" description="Low complexity" evidence="1">
    <location>
        <begin position="50"/>
        <end position="59"/>
    </location>
</feature>
<sequence>MGSRLTPGTCRAPASTHTRAAPAPHPARPRAPITPRRPRPCPPSRPSPPLARRLGSRPACHMDGQEPRGRGGGVRVRSARWRGRRGFAGACGGQEARGHETGVARHDRDVAWRAVARFARQLADHRPTGYHVAPVG</sequence>
<name>A0A8J5ST80_ZIZPA</name>
<dbReference type="Proteomes" id="UP000729402">
    <property type="component" value="Unassembled WGS sequence"/>
</dbReference>
<proteinExistence type="predicted"/>
<reference evidence="2" key="2">
    <citation type="submission" date="2021-02" db="EMBL/GenBank/DDBJ databases">
        <authorList>
            <person name="Kimball J.A."/>
            <person name="Haas M.W."/>
            <person name="Macchietto M."/>
            <person name="Kono T."/>
            <person name="Duquette J."/>
            <person name="Shao M."/>
        </authorList>
    </citation>
    <scope>NUCLEOTIDE SEQUENCE</scope>
    <source>
        <tissue evidence="2">Fresh leaf tissue</tissue>
    </source>
</reference>
<feature type="compositionally biased region" description="Pro residues" evidence="1">
    <location>
        <begin position="40"/>
        <end position="49"/>
    </location>
</feature>
<dbReference type="EMBL" id="JAAALK010000282">
    <property type="protein sequence ID" value="KAG8081176.1"/>
    <property type="molecule type" value="Genomic_DNA"/>
</dbReference>
<gene>
    <name evidence="2" type="ORF">GUJ93_ZPchr0007g3648</name>
</gene>
<evidence type="ECO:0000313" key="3">
    <source>
        <dbReference type="Proteomes" id="UP000729402"/>
    </source>
</evidence>
<organism evidence="2 3">
    <name type="scientific">Zizania palustris</name>
    <name type="common">Northern wild rice</name>
    <dbReference type="NCBI Taxonomy" id="103762"/>
    <lineage>
        <taxon>Eukaryota</taxon>
        <taxon>Viridiplantae</taxon>
        <taxon>Streptophyta</taxon>
        <taxon>Embryophyta</taxon>
        <taxon>Tracheophyta</taxon>
        <taxon>Spermatophyta</taxon>
        <taxon>Magnoliopsida</taxon>
        <taxon>Liliopsida</taxon>
        <taxon>Poales</taxon>
        <taxon>Poaceae</taxon>
        <taxon>BOP clade</taxon>
        <taxon>Oryzoideae</taxon>
        <taxon>Oryzeae</taxon>
        <taxon>Zizaniinae</taxon>
        <taxon>Zizania</taxon>
    </lineage>
</organism>
<dbReference type="AlphaFoldDB" id="A0A8J5ST80"/>
<reference evidence="2" key="1">
    <citation type="journal article" date="2021" name="bioRxiv">
        <title>Whole Genome Assembly and Annotation of Northern Wild Rice, Zizania palustris L., Supports a Whole Genome Duplication in the Zizania Genus.</title>
        <authorList>
            <person name="Haas M."/>
            <person name="Kono T."/>
            <person name="Macchietto M."/>
            <person name="Millas R."/>
            <person name="McGilp L."/>
            <person name="Shao M."/>
            <person name="Duquette J."/>
            <person name="Hirsch C.N."/>
            <person name="Kimball J."/>
        </authorList>
    </citation>
    <scope>NUCLEOTIDE SEQUENCE</scope>
    <source>
        <tissue evidence="2">Fresh leaf tissue</tissue>
    </source>
</reference>
<keyword evidence="3" id="KW-1185">Reference proteome</keyword>
<feature type="region of interest" description="Disordered" evidence="1">
    <location>
        <begin position="1"/>
        <end position="81"/>
    </location>
</feature>
<evidence type="ECO:0000313" key="2">
    <source>
        <dbReference type="EMBL" id="KAG8081176.1"/>
    </source>
</evidence>
<accession>A0A8J5ST80</accession>
<feature type="compositionally biased region" description="Low complexity" evidence="1">
    <location>
        <begin position="11"/>
        <end position="22"/>
    </location>
</feature>
<comment type="caution">
    <text evidence="2">The sequence shown here is derived from an EMBL/GenBank/DDBJ whole genome shotgun (WGS) entry which is preliminary data.</text>
</comment>